<sequence length="67" mass="7474">MQSSPVLIAHSQTQSVNITEVSLIVPIFIQQVHILRRPLVHCVRIQVNYSYTTPSSYAARSRGPRGA</sequence>
<keyword evidence="2" id="KW-1185">Reference proteome</keyword>
<name>A0A1J8QLG3_9AGAM</name>
<accession>A0A1J8QLG3</accession>
<organism evidence="1 2">
    <name type="scientific">Rhizopogon vesiculosus</name>
    <dbReference type="NCBI Taxonomy" id="180088"/>
    <lineage>
        <taxon>Eukaryota</taxon>
        <taxon>Fungi</taxon>
        <taxon>Dikarya</taxon>
        <taxon>Basidiomycota</taxon>
        <taxon>Agaricomycotina</taxon>
        <taxon>Agaricomycetes</taxon>
        <taxon>Agaricomycetidae</taxon>
        <taxon>Boletales</taxon>
        <taxon>Suillineae</taxon>
        <taxon>Rhizopogonaceae</taxon>
        <taxon>Rhizopogon</taxon>
    </lineage>
</organism>
<gene>
    <name evidence="1" type="ORF">AZE42_12234</name>
</gene>
<dbReference type="AlphaFoldDB" id="A0A1J8QLG3"/>
<dbReference type="EMBL" id="LVVM01003693">
    <property type="protein sequence ID" value="OJA14401.1"/>
    <property type="molecule type" value="Genomic_DNA"/>
</dbReference>
<proteinExistence type="predicted"/>
<dbReference type="Proteomes" id="UP000183567">
    <property type="component" value="Unassembled WGS sequence"/>
</dbReference>
<evidence type="ECO:0000313" key="2">
    <source>
        <dbReference type="Proteomes" id="UP000183567"/>
    </source>
</evidence>
<protein>
    <submittedName>
        <fullName evidence="1">Uncharacterized protein</fullName>
    </submittedName>
</protein>
<comment type="caution">
    <text evidence="1">The sequence shown here is derived from an EMBL/GenBank/DDBJ whole genome shotgun (WGS) entry which is preliminary data.</text>
</comment>
<evidence type="ECO:0000313" key="1">
    <source>
        <dbReference type="EMBL" id="OJA14401.1"/>
    </source>
</evidence>
<reference evidence="1 2" key="1">
    <citation type="submission" date="2016-03" db="EMBL/GenBank/DDBJ databases">
        <title>Comparative genomics of the ectomycorrhizal sister species Rhizopogon vinicolor and Rhizopogon vesiculosus (Basidiomycota: Boletales) reveals a divergence of the mating type B locus.</title>
        <authorList>
            <person name="Mujic A.B."/>
            <person name="Kuo A."/>
            <person name="Tritt A."/>
            <person name="Lipzen A."/>
            <person name="Chen C."/>
            <person name="Johnson J."/>
            <person name="Sharma A."/>
            <person name="Barry K."/>
            <person name="Grigoriev I.V."/>
            <person name="Spatafora J.W."/>
        </authorList>
    </citation>
    <scope>NUCLEOTIDE SEQUENCE [LARGE SCALE GENOMIC DNA]</scope>
    <source>
        <strain evidence="1 2">AM-OR11-056</strain>
    </source>
</reference>